<feature type="region of interest" description="Disordered" evidence="1">
    <location>
        <begin position="368"/>
        <end position="402"/>
    </location>
</feature>
<gene>
    <name evidence="3" type="ORF">NA57DRAFT_48988</name>
</gene>
<keyword evidence="4" id="KW-1185">Reference proteome</keyword>
<feature type="compositionally biased region" description="Basic and acidic residues" evidence="1">
    <location>
        <begin position="17"/>
        <end position="31"/>
    </location>
</feature>
<dbReference type="Pfam" id="PF13181">
    <property type="entry name" value="TPR_8"/>
    <property type="match status" value="1"/>
</dbReference>
<dbReference type="OrthoDB" id="1914839at2759"/>
<dbReference type="Gene3D" id="1.25.40.10">
    <property type="entry name" value="Tetratricopeptide repeat domain"/>
    <property type="match status" value="2"/>
</dbReference>
<dbReference type="CDD" id="cd24142">
    <property type="entry name" value="ACL4-like"/>
    <property type="match status" value="1"/>
</dbReference>
<feature type="domain" description="BRCT" evidence="2">
    <location>
        <begin position="279"/>
        <end position="352"/>
    </location>
</feature>
<feature type="region of interest" description="Disordered" evidence="1">
    <location>
        <begin position="1"/>
        <end position="33"/>
    </location>
</feature>
<name>A0A9P4M170_9PEZI</name>
<evidence type="ECO:0000313" key="3">
    <source>
        <dbReference type="EMBL" id="KAF2093085.1"/>
    </source>
</evidence>
<sequence length="402" mass="45524">MAKTRPDQRPSRKSKQQKKDVNGNSKKKTESPEILLVQATALLHTGEPDNALGLASRALAQLQPNAEPTIVALPALTLLGEINIERGDPDAARAYFELAAQVDEDGEAPEERGGGPEKFFWLAQLCEEGGLESVKWYEKGAECLRRQISELVGKTRLSDEEELLIEERREKLAQALCGIAEVYMTDLSWDDEEAEEQCNKVMVEALLVAPDSVEVLQTIASVRISQSKMEEAREYLSKSMQLWKDLPPEDENIPDFPSRISLARLLMEAEMEDDAIQTLERLVQEDDGSVEAWYLGGWCLHLIAERQARTTAEMTESATKEQDREDLLRKSRAWLLECLRLYQLLDYEDERLKEHAMELVQELNKILGPLANDSTGAGAEDDDEWEDEEDQEDENDEEMENT</sequence>
<organism evidence="3 4">
    <name type="scientific">Rhizodiscina lignyota</name>
    <dbReference type="NCBI Taxonomy" id="1504668"/>
    <lineage>
        <taxon>Eukaryota</taxon>
        <taxon>Fungi</taxon>
        <taxon>Dikarya</taxon>
        <taxon>Ascomycota</taxon>
        <taxon>Pezizomycotina</taxon>
        <taxon>Dothideomycetes</taxon>
        <taxon>Pleosporomycetidae</taxon>
        <taxon>Aulographales</taxon>
        <taxon>Rhizodiscinaceae</taxon>
        <taxon>Rhizodiscina</taxon>
    </lineage>
</organism>
<accession>A0A9P4M170</accession>
<evidence type="ECO:0000259" key="2">
    <source>
        <dbReference type="PROSITE" id="PS50172"/>
    </source>
</evidence>
<dbReference type="Proteomes" id="UP000799772">
    <property type="component" value="Unassembled WGS sequence"/>
</dbReference>
<dbReference type="PROSITE" id="PS50172">
    <property type="entry name" value="BRCT"/>
    <property type="match status" value="1"/>
</dbReference>
<dbReference type="EMBL" id="ML978140">
    <property type="protein sequence ID" value="KAF2093085.1"/>
    <property type="molecule type" value="Genomic_DNA"/>
</dbReference>
<dbReference type="InterPro" id="IPR011990">
    <property type="entry name" value="TPR-like_helical_dom_sf"/>
</dbReference>
<dbReference type="InterPro" id="IPR019734">
    <property type="entry name" value="TPR_rpt"/>
</dbReference>
<dbReference type="SUPFAM" id="SSF48452">
    <property type="entry name" value="TPR-like"/>
    <property type="match status" value="1"/>
</dbReference>
<proteinExistence type="predicted"/>
<comment type="caution">
    <text evidence="3">The sequence shown here is derived from an EMBL/GenBank/DDBJ whole genome shotgun (WGS) entry which is preliminary data.</text>
</comment>
<protein>
    <submittedName>
        <fullName evidence="3">TPR-like protein</fullName>
    </submittedName>
</protein>
<feature type="compositionally biased region" description="Acidic residues" evidence="1">
    <location>
        <begin position="379"/>
        <end position="402"/>
    </location>
</feature>
<dbReference type="InterPro" id="IPR001357">
    <property type="entry name" value="BRCT_dom"/>
</dbReference>
<dbReference type="SMART" id="SM00028">
    <property type="entry name" value="TPR"/>
    <property type="match status" value="4"/>
</dbReference>
<reference evidence="3" key="1">
    <citation type="journal article" date="2020" name="Stud. Mycol.">
        <title>101 Dothideomycetes genomes: a test case for predicting lifestyles and emergence of pathogens.</title>
        <authorList>
            <person name="Haridas S."/>
            <person name="Albert R."/>
            <person name="Binder M."/>
            <person name="Bloem J."/>
            <person name="Labutti K."/>
            <person name="Salamov A."/>
            <person name="Andreopoulos B."/>
            <person name="Baker S."/>
            <person name="Barry K."/>
            <person name="Bills G."/>
            <person name="Bluhm B."/>
            <person name="Cannon C."/>
            <person name="Castanera R."/>
            <person name="Culley D."/>
            <person name="Daum C."/>
            <person name="Ezra D."/>
            <person name="Gonzalez J."/>
            <person name="Henrissat B."/>
            <person name="Kuo A."/>
            <person name="Liang C."/>
            <person name="Lipzen A."/>
            <person name="Lutzoni F."/>
            <person name="Magnuson J."/>
            <person name="Mondo S."/>
            <person name="Nolan M."/>
            <person name="Ohm R."/>
            <person name="Pangilinan J."/>
            <person name="Park H.-J."/>
            <person name="Ramirez L."/>
            <person name="Alfaro M."/>
            <person name="Sun H."/>
            <person name="Tritt A."/>
            <person name="Yoshinaga Y."/>
            <person name="Zwiers L.-H."/>
            <person name="Turgeon B."/>
            <person name="Goodwin S."/>
            <person name="Spatafora J."/>
            <person name="Crous P."/>
            <person name="Grigoriev I."/>
        </authorList>
    </citation>
    <scope>NUCLEOTIDE SEQUENCE</scope>
    <source>
        <strain evidence="3">CBS 133067</strain>
    </source>
</reference>
<evidence type="ECO:0000313" key="4">
    <source>
        <dbReference type="Proteomes" id="UP000799772"/>
    </source>
</evidence>
<dbReference type="AlphaFoldDB" id="A0A9P4M170"/>
<evidence type="ECO:0000256" key="1">
    <source>
        <dbReference type="SAM" id="MobiDB-lite"/>
    </source>
</evidence>
<feature type="compositionally biased region" description="Basic and acidic residues" evidence="1">
    <location>
        <begin position="1"/>
        <end position="10"/>
    </location>
</feature>